<organism evidence="2 3">
    <name type="scientific">Seiridium cardinale</name>
    <dbReference type="NCBI Taxonomy" id="138064"/>
    <lineage>
        <taxon>Eukaryota</taxon>
        <taxon>Fungi</taxon>
        <taxon>Dikarya</taxon>
        <taxon>Ascomycota</taxon>
        <taxon>Pezizomycotina</taxon>
        <taxon>Sordariomycetes</taxon>
        <taxon>Xylariomycetidae</taxon>
        <taxon>Amphisphaeriales</taxon>
        <taxon>Sporocadaceae</taxon>
        <taxon>Seiridium</taxon>
    </lineage>
</organism>
<evidence type="ECO:0000313" key="3">
    <source>
        <dbReference type="Proteomes" id="UP001465668"/>
    </source>
</evidence>
<gene>
    <name evidence="2" type="ORF">SCAR479_03715</name>
</gene>
<evidence type="ECO:0000256" key="1">
    <source>
        <dbReference type="SAM" id="MobiDB-lite"/>
    </source>
</evidence>
<feature type="region of interest" description="Disordered" evidence="1">
    <location>
        <begin position="126"/>
        <end position="167"/>
    </location>
</feature>
<dbReference type="Proteomes" id="UP001465668">
    <property type="component" value="Unassembled WGS sequence"/>
</dbReference>
<comment type="caution">
    <text evidence="2">The sequence shown here is derived from an EMBL/GenBank/DDBJ whole genome shotgun (WGS) entry which is preliminary data.</text>
</comment>
<feature type="compositionally biased region" description="Low complexity" evidence="1">
    <location>
        <begin position="90"/>
        <end position="110"/>
    </location>
</feature>
<evidence type="ECO:0000313" key="2">
    <source>
        <dbReference type="EMBL" id="KAK9779233.1"/>
    </source>
</evidence>
<sequence>MTAAGTGYMYSGDLRLAPDCQYLQYEPPSGSCLGFGFSVCPPGGPPGRLARMVVGRCAALLAAGCWPADWRIDGRDGAGHIMKGKQTMESQQKPPDQPSSQAQAQAQVQAQSTSPFFCHTRLNPAGRAAPRAPRHWESLKVAFTVPGPPRPPGTHGRPGTALGGFPE</sequence>
<reference evidence="2 3" key="1">
    <citation type="submission" date="2024-02" db="EMBL/GenBank/DDBJ databases">
        <title>First draft genome assembly of two strains of Seiridium cardinale.</title>
        <authorList>
            <person name="Emiliani G."/>
            <person name="Scali E."/>
        </authorList>
    </citation>
    <scope>NUCLEOTIDE SEQUENCE [LARGE SCALE GENOMIC DNA]</scope>
    <source>
        <strain evidence="2 3">BM-138-000479</strain>
    </source>
</reference>
<proteinExistence type="predicted"/>
<name>A0ABR2XZL1_9PEZI</name>
<dbReference type="EMBL" id="JARVKM010000011">
    <property type="protein sequence ID" value="KAK9779233.1"/>
    <property type="molecule type" value="Genomic_DNA"/>
</dbReference>
<keyword evidence="3" id="KW-1185">Reference proteome</keyword>
<feature type="region of interest" description="Disordered" evidence="1">
    <location>
        <begin position="77"/>
        <end position="110"/>
    </location>
</feature>
<protein>
    <submittedName>
        <fullName evidence="2">Uncharacterized protein</fullName>
    </submittedName>
</protein>
<accession>A0ABR2XZL1</accession>